<protein>
    <submittedName>
        <fullName evidence="2">Unnamed protein product</fullName>
    </submittedName>
</protein>
<keyword evidence="3" id="KW-1185">Reference proteome</keyword>
<evidence type="ECO:0000259" key="1">
    <source>
        <dbReference type="Pfam" id="PF13358"/>
    </source>
</evidence>
<dbReference type="EMBL" id="BSXT01000325">
    <property type="protein sequence ID" value="GMF24453.1"/>
    <property type="molecule type" value="Genomic_DNA"/>
</dbReference>
<sequence length="341" mass="38173">MTDRPTPNQLRGPSRELAKQRVARVFREGGDWRLAASHNDLPYTTARRAVLNDAAPPKQRGGVRQSSVKMTVEVMAKLEEYIDEDCRVTLSDMCDRLRSDMGVVVGKPSVHRAFQGMLYSSKKLRIEKATMNNTVNKDKRMKFGWSRIGERAVVQLPPSQGKNLHLQGGVSALSGVILLRTHEGSITTNENARFIADLFVAAQRTEEYRELPPTNKIVVVTDNAPAHSGVEDLARELLFADGIMNGSRLVLLRLGPYSPMLNPIEGCWNVLKAHMRRYMATKKQELLVRGEDATYTAHRLAIMKEAVEVAVPAITRRLVWRLERHALKAGFVVERGVKLGS</sequence>
<gene>
    <name evidence="2" type="ORF">Pfra01_000411000</name>
</gene>
<dbReference type="Pfam" id="PF13358">
    <property type="entry name" value="DDE_3"/>
    <property type="match status" value="1"/>
</dbReference>
<accession>A0A9W6X0D0</accession>
<comment type="caution">
    <text evidence="2">The sequence shown here is derived from an EMBL/GenBank/DDBJ whole genome shotgun (WGS) entry which is preliminary data.</text>
</comment>
<dbReference type="AlphaFoldDB" id="A0A9W6X0D0"/>
<dbReference type="GO" id="GO:0003676">
    <property type="term" value="F:nucleic acid binding"/>
    <property type="evidence" value="ECO:0007669"/>
    <property type="project" value="InterPro"/>
</dbReference>
<proteinExistence type="predicted"/>
<evidence type="ECO:0000313" key="3">
    <source>
        <dbReference type="Proteomes" id="UP001165121"/>
    </source>
</evidence>
<dbReference type="Proteomes" id="UP001165121">
    <property type="component" value="Unassembled WGS sequence"/>
</dbReference>
<name>A0A9W6X0D0_9STRA</name>
<feature type="domain" description="Tc1-like transposase DDE" evidence="1">
    <location>
        <begin position="135"/>
        <end position="283"/>
    </location>
</feature>
<dbReference type="Gene3D" id="3.30.420.10">
    <property type="entry name" value="Ribonuclease H-like superfamily/Ribonuclease H"/>
    <property type="match status" value="1"/>
</dbReference>
<dbReference type="InterPro" id="IPR036397">
    <property type="entry name" value="RNaseH_sf"/>
</dbReference>
<organism evidence="2 3">
    <name type="scientific">Phytophthora fragariaefolia</name>
    <dbReference type="NCBI Taxonomy" id="1490495"/>
    <lineage>
        <taxon>Eukaryota</taxon>
        <taxon>Sar</taxon>
        <taxon>Stramenopiles</taxon>
        <taxon>Oomycota</taxon>
        <taxon>Peronosporomycetes</taxon>
        <taxon>Peronosporales</taxon>
        <taxon>Peronosporaceae</taxon>
        <taxon>Phytophthora</taxon>
    </lineage>
</organism>
<dbReference type="OrthoDB" id="106563at2759"/>
<dbReference type="InterPro" id="IPR038717">
    <property type="entry name" value="Tc1-like_DDE_dom"/>
</dbReference>
<evidence type="ECO:0000313" key="2">
    <source>
        <dbReference type="EMBL" id="GMF24453.1"/>
    </source>
</evidence>
<reference evidence="2" key="1">
    <citation type="submission" date="2023-04" db="EMBL/GenBank/DDBJ databases">
        <title>Phytophthora fragariaefolia NBRC 109709.</title>
        <authorList>
            <person name="Ichikawa N."/>
            <person name="Sato H."/>
            <person name="Tonouchi N."/>
        </authorList>
    </citation>
    <scope>NUCLEOTIDE SEQUENCE</scope>
    <source>
        <strain evidence="2">NBRC 109709</strain>
    </source>
</reference>